<sequence>MIIASRCHKKLNSAVAWDQTRYNSEELSLHDRFAKAAAKGSNFDHTYKQFQTLRIECARRGLRACGFRQFCNRVNASHNYRSDFFRANTWKDHPKFWPENSRPADLKTLLLCLDHTVED</sequence>
<evidence type="ECO:0000313" key="1">
    <source>
        <dbReference type="EMBL" id="KJF66391.1"/>
    </source>
</evidence>
<comment type="caution">
    <text evidence="1">The sequence shown here is derived from an EMBL/GenBank/DDBJ whole genome shotgun (WGS) entry which is preliminary data.</text>
</comment>
<evidence type="ECO:0000313" key="2">
    <source>
        <dbReference type="Proteomes" id="UP000052068"/>
    </source>
</evidence>
<name>A0ABR5CNN3_9HYPH</name>
<dbReference type="Proteomes" id="UP000052068">
    <property type="component" value="Unassembled WGS sequence"/>
</dbReference>
<protein>
    <submittedName>
        <fullName evidence="1">Uncharacterized protein</fullName>
    </submittedName>
</protein>
<proteinExistence type="predicted"/>
<dbReference type="EMBL" id="JWJH01000017">
    <property type="protein sequence ID" value="KJF66391.1"/>
    <property type="molecule type" value="Genomic_DNA"/>
</dbReference>
<reference evidence="1 2" key="1">
    <citation type="submission" date="2015-03" db="EMBL/GenBank/DDBJ databases">
        <title>Draft Genome Sequences of Agrobacterium nepotum Strain 39/7T (= CFBP 7436T = LMG 26435T) and Agrobacterium sp. Strain KFB 330 (= CFBP 8308 = LMG 28674).</title>
        <authorList>
            <person name="Kuzmanovic N."/>
            <person name="Pulawska J."/>
            <person name="Obradovic A."/>
        </authorList>
    </citation>
    <scope>NUCLEOTIDE SEQUENCE [LARGE SCALE GENOMIC DNA]</scope>
    <source>
        <strain evidence="1 2">39/7</strain>
    </source>
</reference>
<organism evidence="1 2">
    <name type="scientific">Rhizobium nepotum 39/7</name>
    <dbReference type="NCBI Taxonomy" id="1368418"/>
    <lineage>
        <taxon>Bacteria</taxon>
        <taxon>Pseudomonadati</taxon>
        <taxon>Pseudomonadota</taxon>
        <taxon>Alphaproteobacteria</taxon>
        <taxon>Hyphomicrobiales</taxon>
        <taxon>Rhizobiaceae</taxon>
        <taxon>Rhizobium/Agrobacterium group</taxon>
        <taxon>Rhizobium</taxon>
    </lineage>
</organism>
<accession>A0ABR5CNN3</accession>
<keyword evidence="2" id="KW-1185">Reference proteome</keyword>
<dbReference type="RefSeq" id="WP_045022604.1">
    <property type="nucleotide sequence ID" value="NZ_JWJH01000017.1"/>
</dbReference>
<gene>
    <name evidence="1" type="ORF">RS75_17560</name>
</gene>